<keyword evidence="3" id="KW-1185">Reference proteome</keyword>
<gene>
    <name evidence="2" type="ORF">ARMOST_02404</name>
</gene>
<evidence type="ECO:0000259" key="1">
    <source>
        <dbReference type="Pfam" id="PF00561"/>
    </source>
</evidence>
<feature type="domain" description="AB hydrolase-1" evidence="1">
    <location>
        <begin position="25"/>
        <end position="263"/>
    </location>
</feature>
<dbReference type="STRING" id="47428.A0A284QRP4"/>
<dbReference type="PANTHER" id="PTHR43798:SF33">
    <property type="entry name" value="HYDROLASE, PUTATIVE (AFU_ORTHOLOGUE AFUA_2G14860)-RELATED"/>
    <property type="match status" value="1"/>
</dbReference>
<dbReference type="OrthoDB" id="408373at2759"/>
<dbReference type="Gene3D" id="3.40.50.1820">
    <property type="entry name" value="alpha/beta hydrolase"/>
    <property type="match status" value="1"/>
</dbReference>
<proteinExistence type="predicted"/>
<dbReference type="EMBL" id="FUEG01000001">
    <property type="protein sequence ID" value="SJK99117.1"/>
    <property type="molecule type" value="Genomic_DNA"/>
</dbReference>
<dbReference type="OMA" id="SRISWEV"/>
<dbReference type="PANTHER" id="PTHR43798">
    <property type="entry name" value="MONOACYLGLYCEROL LIPASE"/>
    <property type="match status" value="1"/>
</dbReference>
<sequence>MSSQLITSQDGTRIWADAVGTPGKPSVIFIHGFLCSNLNWVKQFSDKQLLDNLYMIKYETRGHGRSDQPESEEAYVSARHAEDFRAVCAAFKVTKPIVVSWSLGGLIVPDVLSRFGISPLPVAGHVMLNAVPWRSISREISKPYSATVIPSITSPHTTEFQNALKLFIGAFVAPGNSISFEDRCAWIGSAAGMNTAARKFSPIRTQDETALLSVSNELPILCIQGTEDTLMDLEKHEEFMKQNFGDNLDYRRLPGAGHAPFYELPEIVDPMILQFVQRVCGNY</sequence>
<evidence type="ECO:0000313" key="2">
    <source>
        <dbReference type="EMBL" id="SJK99117.1"/>
    </source>
</evidence>
<dbReference type="Pfam" id="PF00561">
    <property type="entry name" value="Abhydrolase_1"/>
    <property type="match status" value="1"/>
</dbReference>
<dbReference type="InterPro" id="IPR029058">
    <property type="entry name" value="AB_hydrolase_fold"/>
</dbReference>
<dbReference type="GO" id="GO:0016020">
    <property type="term" value="C:membrane"/>
    <property type="evidence" value="ECO:0007669"/>
    <property type="project" value="TreeGrafter"/>
</dbReference>
<dbReference type="InterPro" id="IPR000073">
    <property type="entry name" value="AB_hydrolase_1"/>
</dbReference>
<dbReference type="SUPFAM" id="SSF53474">
    <property type="entry name" value="alpha/beta-Hydrolases"/>
    <property type="match status" value="1"/>
</dbReference>
<dbReference type="InterPro" id="IPR050266">
    <property type="entry name" value="AB_hydrolase_sf"/>
</dbReference>
<accession>A0A284QRP4</accession>
<protein>
    <recommendedName>
        <fullName evidence="1">AB hydrolase-1 domain-containing protein</fullName>
    </recommendedName>
</protein>
<dbReference type="Proteomes" id="UP000219338">
    <property type="component" value="Unassembled WGS sequence"/>
</dbReference>
<organism evidence="2 3">
    <name type="scientific">Armillaria ostoyae</name>
    <name type="common">Armillaria root rot fungus</name>
    <dbReference type="NCBI Taxonomy" id="47428"/>
    <lineage>
        <taxon>Eukaryota</taxon>
        <taxon>Fungi</taxon>
        <taxon>Dikarya</taxon>
        <taxon>Basidiomycota</taxon>
        <taxon>Agaricomycotina</taxon>
        <taxon>Agaricomycetes</taxon>
        <taxon>Agaricomycetidae</taxon>
        <taxon>Agaricales</taxon>
        <taxon>Marasmiineae</taxon>
        <taxon>Physalacriaceae</taxon>
        <taxon>Armillaria</taxon>
    </lineage>
</organism>
<reference evidence="3" key="1">
    <citation type="journal article" date="2017" name="Nat. Ecol. Evol.">
        <title>Genome expansion and lineage-specific genetic innovations in the forest pathogenic fungi Armillaria.</title>
        <authorList>
            <person name="Sipos G."/>
            <person name="Prasanna A.N."/>
            <person name="Walter M.C."/>
            <person name="O'Connor E."/>
            <person name="Balint B."/>
            <person name="Krizsan K."/>
            <person name="Kiss B."/>
            <person name="Hess J."/>
            <person name="Varga T."/>
            <person name="Slot J."/>
            <person name="Riley R."/>
            <person name="Boka B."/>
            <person name="Rigling D."/>
            <person name="Barry K."/>
            <person name="Lee J."/>
            <person name="Mihaltcheva S."/>
            <person name="LaButti K."/>
            <person name="Lipzen A."/>
            <person name="Waldron R."/>
            <person name="Moloney N.M."/>
            <person name="Sperisen C."/>
            <person name="Kredics L."/>
            <person name="Vagvoelgyi C."/>
            <person name="Patrignani A."/>
            <person name="Fitzpatrick D."/>
            <person name="Nagy I."/>
            <person name="Doyle S."/>
            <person name="Anderson J.B."/>
            <person name="Grigoriev I.V."/>
            <person name="Gueldener U."/>
            <person name="Muensterkoetter M."/>
            <person name="Nagy L.G."/>
        </authorList>
    </citation>
    <scope>NUCLEOTIDE SEQUENCE [LARGE SCALE GENOMIC DNA]</scope>
    <source>
        <strain evidence="3">C18/9</strain>
    </source>
</reference>
<dbReference type="AlphaFoldDB" id="A0A284QRP4"/>
<evidence type="ECO:0000313" key="3">
    <source>
        <dbReference type="Proteomes" id="UP000219338"/>
    </source>
</evidence>
<name>A0A284QRP4_ARMOS</name>